<dbReference type="NCBIfam" id="NF005928">
    <property type="entry name" value="PRK07945.1"/>
    <property type="match status" value="1"/>
</dbReference>
<dbReference type="Proteomes" id="UP001597347">
    <property type="component" value="Unassembled WGS sequence"/>
</dbReference>
<dbReference type="Gene3D" id="1.10.150.110">
    <property type="entry name" value="DNA polymerase beta, N-terminal domain-like"/>
    <property type="match status" value="1"/>
</dbReference>
<proteinExistence type="predicted"/>
<dbReference type="PANTHER" id="PTHR36928:SF1">
    <property type="entry name" value="PHOSPHATASE YCDX-RELATED"/>
    <property type="match status" value="1"/>
</dbReference>
<organism evidence="2 3">
    <name type="scientific">Amnibacterium endophyticum</name>
    <dbReference type="NCBI Taxonomy" id="2109337"/>
    <lineage>
        <taxon>Bacteria</taxon>
        <taxon>Bacillati</taxon>
        <taxon>Actinomycetota</taxon>
        <taxon>Actinomycetes</taxon>
        <taxon>Micrococcales</taxon>
        <taxon>Microbacteriaceae</taxon>
        <taxon>Amnibacterium</taxon>
    </lineage>
</organism>
<reference evidence="3" key="1">
    <citation type="journal article" date="2019" name="Int. J. Syst. Evol. Microbiol.">
        <title>The Global Catalogue of Microorganisms (GCM) 10K type strain sequencing project: providing services to taxonomists for standard genome sequencing and annotation.</title>
        <authorList>
            <consortium name="The Broad Institute Genomics Platform"/>
            <consortium name="The Broad Institute Genome Sequencing Center for Infectious Disease"/>
            <person name="Wu L."/>
            <person name="Ma J."/>
        </authorList>
    </citation>
    <scope>NUCLEOTIDE SEQUENCE [LARGE SCALE GENOMIC DNA]</scope>
    <source>
        <strain evidence="3">CGMCC 1.12471</strain>
    </source>
</reference>
<feature type="domain" description="Polymerase/histidinol phosphatase N-terminal" evidence="1">
    <location>
        <begin position="101"/>
        <end position="179"/>
    </location>
</feature>
<dbReference type="InterPro" id="IPR016195">
    <property type="entry name" value="Pol/histidinol_Pase-like"/>
</dbReference>
<evidence type="ECO:0000313" key="2">
    <source>
        <dbReference type="EMBL" id="MFD1721258.1"/>
    </source>
</evidence>
<dbReference type="InterPro" id="IPR047967">
    <property type="entry name" value="PolX_PHP"/>
</dbReference>
<protein>
    <submittedName>
        <fullName evidence="2">PHP domain-containing protein</fullName>
    </submittedName>
</protein>
<dbReference type="EMBL" id="JBHUEA010000008">
    <property type="protein sequence ID" value="MFD1721258.1"/>
    <property type="molecule type" value="Genomic_DNA"/>
</dbReference>
<evidence type="ECO:0000313" key="3">
    <source>
        <dbReference type="Proteomes" id="UP001597347"/>
    </source>
</evidence>
<dbReference type="Gene3D" id="3.20.20.140">
    <property type="entry name" value="Metal-dependent hydrolases"/>
    <property type="match status" value="1"/>
</dbReference>
<dbReference type="SMART" id="SM00481">
    <property type="entry name" value="POLIIIAc"/>
    <property type="match status" value="1"/>
</dbReference>
<comment type="caution">
    <text evidence="2">The sequence shown here is derived from an EMBL/GenBank/DDBJ whole genome shotgun (WGS) entry which is preliminary data.</text>
</comment>
<dbReference type="InterPro" id="IPR004013">
    <property type="entry name" value="PHP_dom"/>
</dbReference>
<dbReference type="Pfam" id="PF02811">
    <property type="entry name" value="PHP"/>
    <property type="match status" value="1"/>
</dbReference>
<keyword evidence="3" id="KW-1185">Reference proteome</keyword>
<dbReference type="RefSeq" id="WP_377933333.1">
    <property type="nucleotide sequence ID" value="NZ_JBHUEA010000008.1"/>
</dbReference>
<evidence type="ECO:0000259" key="1">
    <source>
        <dbReference type="SMART" id="SM00481"/>
    </source>
</evidence>
<dbReference type="CDD" id="cd07436">
    <property type="entry name" value="PHP_PolX"/>
    <property type="match status" value="1"/>
</dbReference>
<gene>
    <name evidence="2" type="ORF">ACFSBI_06815</name>
</gene>
<name>A0ABW4LES3_9MICO</name>
<sequence>MSPHDALAEIAFRLERDRAEPFRIQAFRRAAAAIEGRDDEDLRAALATGRLKATKGIGGRSLEVIAQTLEGRVPDYLQGLRDRAADDVSPEGTALLQRLRGDLHTHSEWSDGTTPVEAMLDAARLLGREYLALTDHSPHLTVANGLTAERLAEQLELVRRLDGTGGVRLLPGIEVDVLDDGTLDQEPAMLDRLDVVVASLHGRLRAPSAEVTARLLGAIADPHTNVIGHITGRLVEGRRGTRPQSVFDADRVFAAAAESRVAIEINARPERQDPPDDLLARALVAGCLFSIDTDAHAPGHLDLLGLGASRAAAADVPPERIVTTWPLEDLLAWTHERR</sequence>
<dbReference type="PANTHER" id="PTHR36928">
    <property type="entry name" value="PHOSPHATASE YCDX-RELATED"/>
    <property type="match status" value="1"/>
</dbReference>
<dbReference type="SUPFAM" id="SSF89550">
    <property type="entry name" value="PHP domain-like"/>
    <property type="match status" value="1"/>
</dbReference>
<accession>A0ABW4LES3</accession>
<dbReference type="InterPro" id="IPR027421">
    <property type="entry name" value="DNA_pol_lamdba_lyase_dom_sf"/>
</dbReference>
<dbReference type="SUPFAM" id="SSF47802">
    <property type="entry name" value="DNA polymerase beta, N-terminal domain-like"/>
    <property type="match status" value="1"/>
</dbReference>
<dbReference type="InterPro" id="IPR003141">
    <property type="entry name" value="Pol/His_phosphatase_N"/>
</dbReference>
<dbReference type="InterPro" id="IPR050243">
    <property type="entry name" value="PHP_phosphatase"/>
</dbReference>